<dbReference type="InterPro" id="IPR020845">
    <property type="entry name" value="AMP-binding_CS"/>
</dbReference>
<gene>
    <name evidence="3" type="ORF">MU0050_002334</name>
</gene>
<dbReference type="InterPro" id="IPR045851">
    <property type="entry name" value="AMP-bd_C_sf"/>
</dbReference>
<dbReference type="Proteomes" id="UP001190466">
    <property type="component" value="Chromosome"/>
</dbReference>
<keyword evidence="4" id="KW-1185">Reference proteome</keyword>
<dbReference type="Pfam" id="PF00501">
    <property type="entry name" value="AMP-binding"/>
    <property type="match status" value="1"/>
</dbReference>
<sequence length="546" mass="59485">MQHDFPLTLHHVLDRMRTLNADAEVVTLRTAEGTRTRATFAEVAARVDLLAGALQVRGIGEGDRVGTFAWNSQEHIELYLAIPCIGSVLHTLNIRLFPEQLAYVANHARDRVIFVDDSLVPILEKVAPLLETVELFVVIGDGPTGALEPVVRYDDLLAEATPVQAYPQIDERAAAALCYTSGTTGNPKGVLYSHRSTLLHSMAAGLADTFGVNRSDRILPIVPQFHANAWGLIYAAGLFGASLIQPGRFLQAEPLVALIESEKVTFAAAVPTIWMDILNHLDAHPDADVSSIRLAPCGGAAVPPALMKALEERHGVEILHAWGMTETSPLGVVARPPADAVGDARWSAKSSQGRPVPLVELRIVDEEGVVQPWDGVAAGEMQVRGPWIASGYYLNDESADRFDQGWLRTGDVASVDPQGYVRISDRSKDIIKSGGEWVSSVELENELMAHDAVREAAVIAIPDERYTERPLACVVLHEGRAATVNELRDHLVGRVAKWWIPESFAFVAEVPKTSVGKFDKKVLRQQLTDGELSVQRYDTAAQQVSL</sequence>
<dbReference type="InterPro" id="IPR050237">
    <property type="entry name" value="ATP-dep_AMP-bd_enzyme"/>
</dbReference>
<dbReference type="EMBL" id="OY726395">
    <property type="protein sequence ID" value="CAJ1582897.1"/>
    <property type="molecule type" value="Genomic_DNA"/>
</dbReference>
<proteinExistence type="predicted"/>
<dbReference type="PANTHER" id="PTHR43767">
    <property type="entry name" value="LONG-CHAIN-FATTY-ACID--COA LIGASE"/>
    <property type="match status" value="1"/>
</dbReference>
<feature type="domain" description="AMP-binding enzyme C-terminal" evidence="2">
    <location>
        <begin position="442"/>
        <end position="517"/>
    </location>
</feature>
<evidence type="ECO:0000259" key="1">
    <source>
        <dbReference type="Pfam" id="PF00501"/>
    </source>
</evidence>
<accession>A0ABN9P5G9</accession>
<dbReference type="RefSeq" id="WP_316516815.1">
    <property type="nucleotide sequence ID" value="NZ_OY726395.1"/>
</dbReference>
<dbReference type="InterPro" id="IPR042099">
    <property type="entry name" value="ANL_N_sf"/>
</dbReference>
<dbReference type="InterPro" id="IPR000873">
    <property type="entry name" value="AMP-dep_synth/lig_dom"/>
</dbReference>
<evidence type="ECO:0000313" key="3">
    <source>
        <dbReference type="EMBL" id="CAJ1582897.1"/>
    </source>
</evidence>
<keyword evidence="3" id="KW-0436">Ligase</keyword>
<dbReference type="NCBIfam" id="NF004837">
    <property type="entry name" value="PRK06187.1"/>
    <property type="match status" value="1"/>
</dbReference>
<dbReference type="Gene3D" id="3.30.300.30">
    <property type="match status" value="1"/>
</dbReference>
<name>A0ABN9P5G9_9MYCO</name>
<reference evidence="3 4" key="1">
    <citation type="submission" date="2023-08" db="EMBL/GenBank/DDBJ databases">
        <authorList>
            <person name="Folkvardsen B D."/>
            <person name="Norman A."/>
        </authorList>
    </citation>
    <scope>NUCLEOTIDE SEQUENCE [LARGE SCALE GENOMIC DNA]</scope>
    <source>
        <strain evidence="3 4">Mu0050</strain>
    </source>
</reference>
<protein>
    <submittedName>
        <fullName evidence="3">Long-chain fatty acid--CoA ligase</fullName>
    </submittedName>
</protein>
<dbReference type="CDD" id="cd12119">
    <property type="entry name" value="ttLC_FACS_AlkK_like"/>
    <property type="match status" value="1"/>
</dbReference>
<dbReference type="PANTHER" id="PTHR43767:SF11">
    <property type="entry name" value="MEDIUM-CHAIN-FATTY-ACID--COA LIGASE"/>
    <property type="match status" value="1"/>
</dbReference>
<evidence type="ECO:0000259" key="2">
    <source>
        <dbReference type="Pfam" id="PF13193"/>
    </source>
</evidence>
<dbReference type="Gene3D" id="3.40.50.12780">
    <property type="entry name" value="N-terminal domain of ligase-like"/>
    <property type="match status" value="1"/>
</dbReference>
<organism evidence="3 4">
    <name type="scientific">[Mycobacterium] wendilense</name>
    <dbReference type="NCBI Taxonomy" id="3064284"/>
    <lineage>
        <taxon>Bacteria</taxon>
        <taxon>Bacillati</taxon>
        <taxon>Actinomycetota</taxon>
        <taxon>Actinomycetes</taxon>
        <taxon>Mycobacteriales</taxon>
        <taxon>Mycobacteriaceae</taxon>
        <taxon>Mycolicibacter</taxon>
    </lineage>
</organism>
<dbReference type="Pfam" id="PF13193">
    <property type="entry name" value="AMP-binding_C"/>
    <property type="match status" value="1"/>
</dbReference>
<feature type="domain" description="AMP-dependent synthetase/ligase" evidence="1">
    <location>
        <begin position="28"/>
        <end position="393"/>
    </location>
</feature>
<dbReference type="SUPFAM" id="SSF56801">
    <property type="entry name" value="Acetyl-CoA synthetase-like"/>
    <property type="match status" value="1"/>
</dbReference>
<evidence type="ECO:0000313" key="4">
    <source>
        <dbReference type="Proteomes" id="UP001190466"/>
    </source>
</evidence>
<dbReference type="PROSITE" id="PS00455">
    <property type="entry name" value="AMP_BINDING"/>
    <property type="match status" value="1"/>
</dbReference>
<dbReference type="InterPro" id="IPR025110">
    <property type="entry name" value="AMP-bd_C"/>
</dbReference>
<dbReference type="GO" id="GO:0016874">
    <property type="term" value="F:ligase activity"/>
    <property type="evidence" value="ECO:0007669"/>
    <property type="project" value="UniProtKB-KW"/>
</dbReference>